<keyword evidence="10" id="KW-1185">Reference proteome</keyword>
<sequence>MQEDLATKVMHHPFQCIAGLEQGDRQFLLAACGVELLAYSIAGRKVASKWCSGITDSVAETVNSHANYSNERPAKKQKIDNKTTSPPSKIISIRSSPDQCHVVVVTDDKVIYVLNVSPNGAFTEISQRAMPKRPCAVRILPDSSTILIGDKFGDVYSLPLIVSKSKDQSAQAEAQEVERTAEPAIFKPSATPLTVHTKRNLRALESQKKQKIVTPRKEPLAFEHRLLLGHVSMLTDMIHATREVDGKTRRYILTADRDEHIRVSRGPPQSHVIEGYCLGHTDFVSKICLIPGSDLLVSGGGNDWLGVWDWPRCELLAKVDLRKAISHLPSSVDEKIAVSGMWTVPVAAQTDRWALCVACEKLPALVFIDCSALGDGSPADTAVTVFKTGEAPVLDVTYYGAKAGCTLLALDDRRFDGCRVRAVQVNGTVDDGETGSKLTISEVDTLGEPLLQLSASTGTVEDNTALDSFLYTTANLRKRGGWDDENEA</sequence>
<evidence type="ECO:0000256" key="6">
    <source>
        <dbReference type="HAMAP-Rule" id="MF_03056"/>
    </source>
</evidence>
<dbReference type="GO" id="GO:0005634">
    <property type="term" value="C:nucleus"/>
    <property type="evidence" value="ECO:0007669"/>
    <property type="project" value="UniProtKB-SubCell"/>
</dbReference>
<comment type="caution">
    <text evidence="9">The sequence shown here is derived from an EMBL/GenBank/DDBJ whole genome shotgun (WGS) entry which is preliminary data.</text>
</comment>
<keyword evidence="5 6" id="KW-0539">Nucleus</keyword>
<comment type="subcellular location">
    <subcellularLocation>
        <location evidence="1 6">Nucleus</location>
    </subcellularLocation>
</comment>
<evidence type="ECO:0000313" key="10">
    <source>
        <dbReference type="Proteomes" id="UP000192596"/>
    </source>
</evidence>
<evidence type="ECO:0000256" key="5">
    <source>
        <dbReference type="ARBA" id="ARBA00023242"/>
    </source>
</evidence>
<dbReference type="InParanoid" id="A0A1V8SDL1"/>
<organism evidence="9 10">
    <name type="scientific">Cryoendolithus antarcticus</name>
    <dbReference type="NCBI Taxonomy" id="1507870"/>
    <lineage>
        <taxon>Eukaryota</taxon>
        <taxon>Fungi</taxon>
        <taxon>Dikarya</taxon>
        <taxon>Ascomycota</taxon>
        <taxon>Pezizomycotina</taxon>
        <taxon>Dothideomycetes</taxon>
        <taxon>Dothideomycetidae</taxon>
        <taxon>Cladosporiales</taxon>
        <taxon>Cladosporiaceae</taxon>
        <taxon>Cryoendolithus</taxon>
    </lineage>
</organism>
<dbReference type="Gene3D" id="2.130.10.10">
    <property type="entry name" value="YVTN repeat-like/Quinoprotein amine dehydrogenase"/>
    <property type="match status" value="1"/>
</dbReference>
<dbReference type="PANTHER" id="PTHR16288">
    <property type="entry name" value="WD40 REPEAT PROTEIN 4"/>
    <property type="match status" value="1"/>
</dbReference>
<feature type="compositionally biased region" description="Basic and acidic residues" evidence="8">
    <location>
        <begin position="72"/>
        <end position="81"/>
    </location>
</feature>
<dbReference type="GO" id="GO:0043527">
    <property type="term" value="C:tRNA methyltransferase complex"/>
    <property type="evidence" value="ECO:0007669"/>
    <property type="project" value="TreeGrafter"/>
</dbReference>
<evidence type="ECO:0000256" key="4">
    <source>
        <dbReference type="ARBA" id="ARBA00022737"/>
    </source>
</evidence>
<evidence type="ECO:0000313" key="9">
    <source>
        <dbReference type="EMBL" id="OQN97235.1"/>
    </source>
</evidence>
<evidence type="ECO:0000256" key="1">
    <source>
        <dbReference type="ARBA" id="ARBA00004123"/>
    </source>
</evidence>
<dbReference type="PROSITE" id="PS50082">
    <property type="entry name" value="WD_REPEATS_2"/>
    <property type="match status" value="1"/>
</dbReference>
<dbReference type="HAMAP" id="MF_03056">
    <property type="entry name" value="TRM82"/>
    <property type="match status" value="1"/>
</dbReference>
<dbReference type="AlphaFoldDB" id="A0A1V8SDL1"/>
<dbReference type="PANTHER" id="PTHR16288:SF0">
    <property type="entry name" value="TRNA (GUANINE-N(7)-)-METHYLTRANSFERASE NON-CATALYTIC SUBUNIT WDR4"/>
    <property type="match status" value="1"/>
</dbReference>
<feature type="region of interest" description="Disordered" evidence="8">
    <location>
        <begin position="67"/>
        <end position="91"/>
    </location>
</feature>
<evidence type="ECO:0000256" key="3">
    <source>
        <dbReference type="ARBA" id="ARBA00022694"/>
    </source>
</evidence>
<dbReference type="Proteomes" id="UP000192596">
    <property type="component" value="Unassembled WGS sequence"/>
</dbReference>
<dbReference type="SUPFAM" id="SSF50978">
    <property type="entry name" value="WD40 repeat-like"/>
    <property type="match status" value="1"/>
</dbReference>
<dbReference type="UniPathway" id="UPA00989"/>
<dbReference type="STRING" id="1507870.A0A1V8SDL1"/>
<dbReference type="InterPro" id="IPR015943">
    <property type="entry name" value="WD40/YVTN_repeat-like_dom_sf"/>
</dbReference>
<proteinExistence type="inferred from homology"/>
<comment type="pathway">
    <text evidence="6">tRNA modification; N(7)-methylguanine-tRNA biosynthesis.</text>
</comment>
<dbReference type="FunCoup" id="A0A1V8SDL1">
    <property type="interactions" value="494"/>
</dbReference>
<accession>A0A1V8SDL1</accession>
<dbReference type="GO" id="GO:0106004">
    <property type="term" value="P:tRNA (guanine-N7)-methylation"/>
    <property type="evidence" value="ECO:0007669"/>
    <property type="project" value="UniProtKB-UniRule"/>
</dbReference>
<comment type="function">
    <text evidence="6">Required for the formation of N(7)-methylguanine at position 46 (m7G46) in tRNA. In the complex, it is required to stabilize and induce conformational changes of the catalytic subunit.</text>
</comment>
<evidence type="ECO:0000256" key="8">
    <source>
        <dbReference type="SAM" id="MobiDB-lite"/>
    </source>
</evidence>
<evidence type="ECO:0000256" key="7">
    <source>
        <dbReference type="PROSITE-ProRule" id="PRU00221"/>
    </source>
</evidence>
<dbReference type="InterPro" id="IPR036322">
    <property type="entry name" value="WD40_repeat_dom_sf"/>
</dbReference>
<keyword evidence="2 6" id="KW-0853">WD repeat</keyword>
<dbReference type="SMART" id="SM00320">
    <property type="entry name" value="WD40"/>
    <property type="match status" value="2"/>
</dbReference>
<dbReference type="InterPro" id="IPR001680">
    <property type="entry name" value="WD40_rpt"/>
</dbReference>
<reference evidence="10" key="1">
    <citation type="submission" date="2017-03" db="EMBL/GenBank/DDBJ databases">
        <title>Genomes of endolithic fungi from Antarctica.</title>
        <authorList>
            <person name="Coleine C."/>
            <person name="Masonjones S."/>
            <person name="Stajich J.E."/>
        </authorList>
    </citation>
    <scope>NUCLEOTIDE SEQUENCE [LARGE SCALE GENOMIC DNA]</scope>
    <source>
        <strain evidence="10">CCFEE 5527</strain>
    </source>
</reference>
<dbReference type="InterPro" id="IPR028884">
    <property type="entry name" value="Trm82"/>
</dbReference>
<keyword evidence="3 6" id="KW-0819">tRNA processing</keyword>
<gene>
    <name evidence="9" type="ORF">B0A48_16777</name>
</gene>
<comment type="similarity">
    <text evidence="6">Belongs to the WD repeat TRM82 family.</text>
</comment>
<name>A0A1V8SDL1_9PEZI</name>
<feature type="repeat" description="WD" evidence="7">
    <location>
        <begin position="277"/>
        <end position="309"/>
    </location>
</feature>
<evidence type="ECO:0000256" key="2">
    <source>
        <dbReference type="ARBA" id="ARBA00022574"/>
    </source>
</evidence>
<protein>
    <submittedName>
        <fullName evidence="9">Uncharacterized protein</fullName>
    </submittedName>
</protein>
<dbReference type="EMBL" id="NAJO01000056">
    <property type="protein sequence ID" value="OQN97235.1"/>
    <property type="molecule type" value="Genomic_DNA"/>
</dbReference>
<keyword evidence="4 6" id="KW-0677">Repeat</keyword>
<dbReference type="GO" id="GO:0005829">
    <property type="term" value="C:cytosol"/>
    <property type="evidence" value="ECO:0007669"/>
    <property type="project" value="TreeGrafter"/>
</dbReference>
<dbReference type="OrthoDB" id="339900at2759"/>